<accession>A0AAV6UQ43</accession>
<evidence type="ECO:0000313" key="2">
    <source>
        <dbReference type="Proteomes" id="UP000827092"/>
    </source>
</evidence>
<name>A0AAV6UQ43_9ARAC</name>
<dbReference type="Proteomes" id="UP000827092">
    <property type="component" value="Unassembled WGS sequence"/>
</dbReference>
<proteinExistence type="predicted"/>
<comment type="caution">
    <text evidence="1">The sequence shown here is derived from an EMBL/GenBank/DDBJ whole genome shotgun (WGS) entry which is preliminary data.</text>
</comment>
<keyword evidence="2" id="KW-1185">Reference proteome</keyword>
<organism evidence="1 2">
    <name type="scientific">Oedothorax gibbosus</name>
    <dbReference type="NCBI Taxonomy" id="931172"/>
    <lineage>
        <taxon>Eukaryota</taxon>
        <taxon>Metazoa</taxon>
        <taxon>Ecdysozoa</taxon>
        <taxon>Arthropoda</taxon>
        <taxon>Chelicerata</taxon>
        <taxon>Arachnida</taxon>
        <taxon>Araneae</taxon>
        <taxon>Araneomorphae</taxon>
        <taxon>Entelegynae</taxon>
        <taxon>Araneoidea</taxon>
        <taxon>Linyphiidae</taxon>
        <taxon>Erigoninae</taxon>
        <taxon>Oedothorax</taxon>
    </lineage>
</organism>
<evidence type="ECO:0000313" key="1">
    <source>
        <dbReference type="EMBL" id="KAG8185898.1"/>
    </source>
</evidence>
<reference evidence="1 2" key="1">
    <citation type="journal article" date="2022" name="Nat. Ecol. Evol.">
        <title>A masculinizing supergene underlies an exaggerated male reproductive morph in a spider.</title>
        <authorList>
            <person name="Hendrickx F."/>
            <person name="De Corte Z."/>
            <person name="Sonet G."/>
            <person name="Van Belleghem S.M."/>
            <person name="Kostlbacher S."/>
            <person name="Vangestel C."/>
        </authorList>
    </citation>
    <scope>NUCLEOTIDE SEQUENCE [LARGE SCALE GENOMIC DNA]</scope>
    <source>
        <strain evidence="1">W744_W776</strain>
    </source>
</reference>
<protein>
    <submittedName>
        <fullName evidence="1">Uncharacterized protein</fullName>
    </submittedName>
</protein>
<sequence>MYEQLKISSEFKLRTSASLNSATHELDFRNKKKGYTCHKEGQTKMLLVSIFLSPQVAFFRPTLRCDSRCPESYVTTPLSAARSTPTKDWSRVDRDRCPFEICADLSFLKEDLIIEQI</sequence>
<gene>
    <name evidence="1" type="ORF">JTE90_028898</name>
</gene>
<dbReference type="AlphaFoldDB" id="A0AAV6UQ43"/>
<dbReference type="EMBL" id="JAFNEN010000321">
    <property type="protein sequence ID" value="KAG8185898.1"/>
    <property type="molecule type" value="Genomic_DNA"/>
</dbReference>